<reference evidence="3" key="1">
    <citation type="journal article" date="2014" name="Int. J. Syst. Evol. Microbiol.">
        <title>Complete genome sequence of Corynebacterium casei LMG S-19264T (=DSM 44701T), isolated from a smear-ripened cheese.</title>
        <authorList>
            <consortium name="US DOE Joint Genome Institute (JGI-PGF)"/>
            <person name="Walter F."/>
            <person name="Albersmeier A."/>
            <person name="Kalinowski J."/>
            <person name="Ruckert C."/>
        </authorList>
    </citation>
    <scope>NUCLEOTIDE SEQUENCE</scope>
    <source>
        <strain evidence="3">JCM 4815</strain>
    </source>
</reference>
<name>A0A918Q655_9ACTN</name>
<keyword evidence="2" id="KW-0472">Membrane</keyword>
<feature type="compositionally biased region" description="Basic and acidic residues" evidence="1">
    <location>
        <begin position="77"/>
        <end position="87"/>
    </location>
</feature>
<accession>A0A918Q655</accession>
<dbReference type="AlphaFoldDB" id="A0A918Q655"/>
<organism evidence="3 4">
    <name type="scientific">Streptomyces poonensis</name>
    <dbReference type="NCBI Taxonomy" id="68255"/>
    <lineage>
        <taxon>Bacteria</taxon>
        <taxon>Bacillati</taxon>
        <taxon>Actinomycetota</taxon>
        <taxon>Actinomycetes</taxon>
        <taxon>Kitasatosporales</taxon>
        <taxon>Streptomycetaceae</taxon>
        <taxon>Streptomyces</taxon>
    </lineage>
</organism>
<keyword evidence="2" id="KW-1133">Transmembrane helix</keyword>
<reference evidence="3" key="2">
    <citation type="submission" date="2020-09" db="EMBL/GenBank/DDBJ databases">
        <authorList>
            <person name="Sun Q."/>
            <person name="Ohkuma M."/>
        </authorList>
    </citation>
    <scope>NUCLEOTIDE SEQUENCE</scope>
    <source>
        <strain evidence="3">JCM 4815</strain>
    </source>
</reference>
<keyword evidence="4" id="KW-1185">Reference proteome</keyword>
<proteinExistence type="predicted"/>
<feature type="transmembrane region" description="Helical" evidence="2">
    <location>
        <begin position="12"/>
        <end position="35"/>
    </location>
</feature>
<evidence type="ECO:0000313" key="4">
    <source>
        <dbReference type="Proteomes" id="UP000622166"/>
    </source>
</evidence>
<evidence type="ECO:0000256" key="1">
    <source>
        <dbReference type="SAM" id="MobiDB-lite"/>
    </source>
</evidence>
<feature type="region of interest" description="Disordered" evidence="1">
    <location>
        <begin position="43"/>
        <end position="87"/>
    </location>
</feature>
<evidence type="ECO:0000313" key="3">
    <source>
        <dbReference type="EMBL" id="GGZ35204.1"/>
    </source>
</evidence>
<comment type="caution">
    <text evidence="3">The sequence shown here is derived from an EMBL/GenBank/DDBJ whole genome shotgun (WGS) entry which is preliminary data.</text>
</comment>
<evidence type="ECO:0000256" key="2">
    <source>
        <dbReference type="SAM" id="Phobius"/>
    </source>
</evidence>
<keyword evidence="2" id="KW-0812">Transmembrane</keyword>
<sequence length="104" mass="11522">MFWYDHDLSGWGWFAMSAGMVLFWALIVAIGVLLVRALTRAAGPDTATGTRKADPEKPLAMWAPSTPSRPWGSSARGEIDECGHDRRPTVLHGRADDRVRLTRC</sequence>
<gene>
    <name evidence="3" type="ORF">GCM10010365_65040</name>
</gene>
<dbReference type="Proteomes" id="UP000622166">
    <property type="component" value="Unassembled WGS sequence"/>
</dbReference>
<dbReference type="EMBL" id="BMVW01000018">
    <property type="protein sequence ID" value="GGZ35204.1"/>
    <property type="molecule type" value="Genomic_DNA"/>
</dbReference>
<protein>
    <submittedName>
        <fullName evidence="3">Uncharacterized protein</fullName>
    </submittedName>
</protein>